<name>A0A1Y4LMW4_9FIRM</name>
<proteinExistence type="predicted"/>
<comment type="caution">
    <text evidence="2">The sequence shown here is derived from an EMBL/GenBank/DDBJ whole genome shotgun (WGS) entry which is preliminary data.</text>
</comment>
<evidence type="ECO:0000313" key="2">
    <source>
        <dbReference type="EMBL" id="OUP58047.1"/>
    </source>
</evidence>
<dbReference type="SUPFAM" id="SSF53756">
    <property type="entry name" value="UDP-Glycosyltransferase/glycogen phosphorylase"/>
    <property type="match status" value="1"/>
</dbReference>
<dbReference type="InterPro" id="IPR050194">
    <property type="entry name" value="Glycosyltransferase_grp1"/>
</dbReference>
<dbReference type="AlphaFoldDB" id="A0A1Y4LMW4"/>
<dbReference type="PANTHER" id="PTHR45947">
    <property type="entry name" value="SULFOQUINOVOSYL TRANSFERASE SQD2"/>
    <property type="match status" value="1"/>
</dbReference>
<feature type="domain" description="Glycosyl transferase family 1" evidence="1">
    <location>
        <begin position="171"/>
        <end position="319"/>
    </location>
</feature>
<dbReference type="PANTHER" id="PTHR45947:SF3">
    <property type="entry name" value="SULFOQUINOVOSYL TRANSFERASE SQD2"/>
    <property type="match status" value="1"/>
</dbReference>
<sequence length="348" mass="39569">MYKKIGVCGVFGEGPTFSGGQPVKVKTTIRMFSDYYGEKNIVALNTANWKKHPIKMFINCLKLAAKCKCIIILPAHKGLRVFLPLFLSLQKIFKFKFIYSVIGGWLPEKALNSTKLVKQLKKVDEIWVETQTMRNGLQKLGVYNTRLIPNVKYLNAVAKSKIEENSNILRCCTFSRVIKEKGIEDAIKAVESLNELDNGSVMLDIYGPIFDGYRKEFERIISKSSSCIQYKGCVDPTESVSILSQYDLQIFPTHYKTEGVPGSIIDSYASAVPVVSSRWNSFSDIIEENVTGLGYEMGNVEDLEKKLLELSQNRYKLIEMSKQCLELYNNRYNPKKLMEDVIGDVLWD</sequence>
<dbReference type="GO" id="GO:0016757">
    <property type="term" value="F:glycosyltransferase activity"/>
    <property type="evidence" value="ECO:0007669"/>
    <property type="project" value="InterPro"/>
</dbReference>
<accession>A0A1Y4LMW4</accession>
<dbReference type="Proteomes" id="UP000195447">
    <property type="component" value="Unassembled WGS sequence"/>
</dbReference>
<evidence type="ECO:0000259" key="1">
    <source>
        <dbReference type="Pfam" id="PF00534"/>
    </source>
</evidence>
<dbReference type="RefSeq" id="WP_087158968.1">
    <property type="nucleotide sequence ID" value="NZ_NFKM01000018.1"/>
</dbReference>
<organism evidence="2 3">
    <name type="scientific">Faecalitalea cylindroides</name>
    <dbReference type="NCBI Taxonomy" id="39483"/>
    <lineage>
        <taxon>Bacteria</taxon>
        <taxon>Bacillati</taxon>
        <taxon>Bacillota</taxon>
        <taxon>Erysipelotrichia</taxon>
        <taxon>Erysipelotrichales</taxon>
        <taxon>Erysipelotrichaceae</taxon>
        <taxon>Faecalitalea</taxon>
    </lineage>
</organism>
<dbReference type="InterPro" id="IPR001296">
    <property type="entry name" value="Glyco_trans_1"/>
</dbReference>
<reference evidence="3" key="1">
    <citation type="submission" date="2017-04" db="EMBL/GenBank/DDBJ databases">
        <title>Function of individual gut microbiota members based on whole genome sequencing of pure cultures obtained from chicken caecum.</title>
        <authorList>
            <person name="Medvecky M."/>
            <person name="Cejkova D."/>
            <person name="Polansky O."/>
            <person name="Karasova D."/>
            <person name="Kubasova T."/>
            <person name="Cizek A."/>
            <person name="Rychlik I."/>
        </authorList>
    </citation>
    <scope>NUCLEOTIDE SEQUENCE [LARGE SCALE GENOMIC DNA]</scope>
    <source>
        <strain evidence="3">An178</strain>
    </source>
</reference>
<protein>
    <recommendedName>
        <fullName evidence="1">Glycosyl transferase family 1 domain-containing protein</fullName>
    </recommendedName>
</protein>
<dbReference type="Gene3D" id="3.40.50.2000">
    <property type="entry name" value="Glycogen Phosphorylase B"/>
    <property type="match status" value="2"/>
</dbReference>
<keyword evidence="3" id="KW-1185">Reference proteome</keyword>
<dbReference type="EMBL" id="NFKM01000018">
    <property type="protein sequence ID" value="OUP58047.1"/>
    <property type="molecule type" value="Genomic_DNA"/>
</dbReference>
<evidence type="ECO:0000313" key="3">
    <source>
        <dbReference type="Proteomes" id="UP000195447"/>
    </source>
</evidence>
<gene>
    <name evidence="2" type="ORF">B5F14_08295</name>
</gene>
<dbReference type="Pfam" id="PF00534">
    <property type="entry name" value="Glycos_transf_1"/>
    <property type="match status" value="1"/>
</dbReference>